<dbReference type="EMBL" id="CASHSV030000311">
    <property type="protein sequence ID" value="CAJ2658838.1"/>
    <property type="molecule type" value="Genomic_DNA"/>
</dbReference>
<evidence type="ECO:0000313" key="2">
    <source>
        <dbReference type="Proteomes" id="UP001177021"/>
    </source>
</evidence>
<reference evidence="1" key="1">
    <citation type="submission" date="2023-10" db="EMBL/GenBank/DDBJ databases">
        <authorList>
            <person name="Rodriguez Cubillos JULIANA M."/>
            <person name="De Vega J."/>
        </authorList>
    </citation>
    <scope>NUCLEOTIDE SEQUENCE</scope>
</reference>
<comment type="caution">
    <text evidence="1">The sequence shown here is derived from an EMBL/GenBank/DDBJ whole genome shotgun (WGS) entry which is preliminary data.</text>
</comment>
<accession>A0ACB0KQS8</accession>
<evidence type="ECO:0000313" key="1">
    <source>
        <dbReference type="EMBL" id="CAJ2658838.1"/>
    </source>
</evidence>
<protein>
    <submittedName>
        <fullName evidence="1">Uncharacterized protein</fullName>
    </submittedName>
</protein>
<sequence length="265" mass="28964">MPYIQKLYDICKASMTPDGPKSEEALQKVRAILDSLKPAHVGLDHVAQLARAYQRSMNGANGANANGANGANANGANANGANANGANQTPDITYIHLHECDKFSMGIFCMSPGSVIPLHDHPRMTVLSKVLYGSLRVKAYDWVDLPASCDLSQAAARPAKLVRDCQMNAPCDTTILYPNRGGNLHCFQAITPCALFDILSPPYSLEEEENGRNCSYYRRSLMTDLPVVAELRRMNRSEITWLEVTPAPSSLVIGKGEYKGPNIRR</sequence>
<name>A0ACB0KQS8_TRIPR</name>
<dbReference type="Proteomes" id="UP001177021">
    <property type="component" value="Unassembled WGS sequence"/>
</dbReference>
<organism evidence="1 2">
    <name type="scientific">Trifolium pratense</name>
    <name type="common">Red clover</name>
    <dbReference type="NCBI Taxonomy" id="57577"/>
    <lineage>
        <taxon>Eukaryota</taxon>
        <taxon>Viridiplantae</taxon>
        <taxon>Streptophyta</taxon>
        <taxon>Embryophyta</taxon>
        <taxon>Tracheophyta</taxon>
        <taxon>Spermatophyta</taxon>
        <taxon>Magnoliopsida</taxon>
        <taxon>eudicotyledons</taxon>
        <taxon>Gunneridae</taxon>
        <taxon>Pentapetalae</taxon>
        <taxon>rosids</taxon>
        <taxon>fabids</taxon>
        <taxon>Fabales</taxon>
        <taxon>Fabaceae</taxon>
        <taxon>Papilionoideae</taxon>
        <taxon>50 kb inversion clade</taxon>
        <taxon>NPAAA clade</taxon>
        <taxon>Hologalegina</taxon>
        <taxon>IRL clade</taxon>
        <taxon>Trifolieae</taxon>
        <taxon>Trifolium</taxon>
    </lineage>
</organism>
<keyword evidence="2" id="KW-1185">Reference proteome</keyword>
<gene>
    <name evidence="1" type="ORF">MILVUS5_LOCUS25146</name>
</gene>
<proteinExistence type="predicted"/>